<gene>
    <name evidence="3" type="ORF">GCM10023094_42430</name>
</gene>
<evidence type="ECO:0000259" key="2">
    <source>
        <dbReference type="Pfam" id="PF11887"/>
    </source>
</evidence>
<dbReference type="InterPro" id="IPR052336">
    <property type="entry name" value="MlaD_Phospholipid_Transporter"/>
</dbReference>
<dbReference type="NCBIfam" id="TIGR00996">
    <property type="entry name" value="Mtu_fam_mce"/>
    <property type="match status" value="1"/>
</dbReference>
<feature type="domain" description="Mce/MlaD" evidence="1">
    <location>
        <begin position="39"/>
        <end position="114"/>
    </location>
</feature>
<dbReference type="InterPro" id="IPR005693">
    <property type="entry name" value="Mce"/>
</dbReference>
<dbReference type="InterPro" id="IPR024516">
    <property type="entry name" value="Mce_C"/>
</dbReference>
<evidence type="ECO:0000313" key="3">
    <source>
        <dbReference type="EMBL" id="GAA4486301.1"/>
    </source>
</evidence>
<dbReference type="Pfam" id="PF02470">
    <property type="entry name" value="MlaD"/>
    <property type="match status" value="1"/>
</dbReference>
<protein>
    <submittedName>
        <fullName evidence="3">MlaD family protein</fullName>
    </submittedName>
</protein>
<keyword evidence="4" id="KW-1185">Reference proteome</keyword>
<dbReference type="Proteomes" id="UP001501183">
    <property type="component" value="Unassembled WGS sequence"/>
</dbReference>
<dbReference type="EMBL" id="BAABFB010000066">
    <property type="protein sequence ID" value="GAA4486301.1"/>
    <property type="molecule type" value="Genomic_DNA"/>
</dbReference>
<dbReference type="Pfam" id="PF11887">
    <property type="entry name" value="Mce4_CUP1"/>
    <property type="match status" value="1"/>
</dbReference>
<name>A0ABP8PEW2_9NOCA</name>
<dbReference type="InterPro" id="IPR003399">
    <property type="entry name" value="Mce/MlaD"/>
</dbReference>
<evidence type="ECO:0000259" key="1">
    <source>
        <dbReference type="Pfam" id="PF02470"/>
    </source>
</evidence>
<accession>A0ABP8PEW2</accession>
<sequence>MRSRLVRYQLVAFILVAAVGLLYVGAKYVRLDNLLGFGQYTVTADFADSGGIFTNAEVTYRGVPVGRVGDLHLTDDGVEVDLLLNTGAPKVPASARAVVANRSAIGEQYVDLQPTSDEGPYLQAGSVITRQDTSIPVPVEQVLSSTNSLVRSVPVDALNTTVTELGRAFDGRGDDLQVLVDSLNTLSEAGEENLPETLRLIHDSRIVLDTQSTQSSSIRQFSADIDRISAQLRDSDPDLRRLIVSGTAASNEVGSLIDTAGPALTTDLHNLAAVSAVLGPRSLALNILLTFLPALAAGASTAAPGDGTLHQGLLLETNNPPPCTQGYEGTQQILDQMKRENPNFDPTRDEFPLNTKANCTTPLGSVTGVRSANRIVYADPNTPQPWDNKPKVDPDKLNLNPIATQLATLMGITPKG</sequence>
<dbReference type="PANTHER" id="PTHR33371">
    <property type="entry name" value="INTERMEMBRANE PHOSPHOLIPID TRANSPORT SYSTEM BINDING PROTEIN MLAD-RELATED"/>
    <property type="match status" value="1"/>
</dbReference>
<evidence type="ECO:0000313" key="4">
    <source>
        <dbReference type="Proteomes" id="UP001501183"/>
    </source>
</evidence>
<comment type="caution">
    <text evidence="3">The sequence shown here is derived from an EMBL/GenBank/DDBJ whole genome shotgun (WGS) entry which is preliminary data.</text>
</comment>
<dbReference type="PANTHER" id="PTHR33371:SF16">
    <property type="entry name" value="MCE-FAMILY PROTEIN MCE3F"/>
    <property type="match status" value="1"/>
</dbReference>
<feature type="domain" description="Mammalian cell entry C-terminal" evidence="2">
    <location>
        <begin position="121"/>
        <end position="308"/>
    </location>
</feature>
<reference evidence="4" key="1">
    <citation type="journal article" date="2019" name="Int. J. Syst. Evol. Microbiol.">
        <title>The Global Catalogue of Microorganisms (GCM) 10K type strain sequencing project: providing services to taxonomists for standard genome sequencing and annotation.</title>
        <authorList>
            <consortium name="The Broad Institute Genomics Platform"/>
            <consortium name="The Broad Institute Genome Sequencing Center for Infectious Disease"/>
            <person name="Wu L."/>
            <person name="Ma J."/>
        </authorList>
    </citation>
    <scope>NUCLEOTIDE SEQUENCE [LARGE SCALE GENOMIC DNA]</scope>
    <source>
        <strain evidence="4">JCM 32206</strain>
    </source>
</reference>
<proteinExistence type="predicted"/>
<organism evidence="3 4">
    <name type="scientific">Rhodococcus olei</name>
    <dbReference type="NCBI Taxonomy" id="2161675"/>
    <lineage>
        <taxon>Bacteria</taxon>
        <taxon>Bacillati</taxon>
        <taxon>Actinomycetota</taxon>
        <taxon>Actinomycetes</taxon>
        <taxon>Mycobacteriales</taxon>
        <taxon>Nocardiaceae</taxon>
        <taxon>Rhodococcus</taxon>
    </lineage>
</organism>
<dbReference type="RefSeq" id="WP_345349844.1">
    <property type="nucleotide sequence ID" value="NZ_BAABFB010000066.1"/>
</dbReference>